<comment type="caution">
    <text evidence="2">The sequence shown here is derived from an EMBL/GenBank/DDBJ whole genome shotgun (WGS) entry which is preliminary data.</text>
</comment>
<feature type="compositionally biased region" description="Acidic residues" evidence="1">
    <location>
        <begin position="42"/>
        <end position="51"/>
    </location>
</feature>
<name>A0A8T7H8L3_9EURY</name>
<evidence type="ECO:0000256" key="1">
    <source>
        <dbReference type="SAM" id="MobiDB-lite"/>
    </source>
</evidence>
<feature type="non-terminal residue" evidence="2">
    <location>
        <position position="1"/>
    </location>
</feature>
<accession>A0A8T7H8L3</accession>
<feature type="region of interest" description="Disordered" evidence="1">
    <location>
        <begin position="27"/>
        <end position="51"/>
    </location>
</feature>
<reference evidence="2" key="1">
    <citation type="submission" date="2020-05" db="EMBL/GenBank/DDBJ databases">
        <title>The first insight into the ecology of ammonia-tolerant syntrophic propionate oxidizing bacteria.</title>
        <authorList>
            <person name="Singh A."/>
            <person name="Schnurer A."/>
            <person name="Westerholm M."/>
        </authorList>
    </citation>
    <scope>NUCLEOTIDE SEQUENCE</scope>
    <source>
        <strain evidence="2">MAG54</strain>
    </source>
</reference>
<proteinExistence type="predicted"/>
<evidence type="ECO:0000313" key="3">
    <source>
        <dbReference type="Proteomes" id="UP000737555"/>
    </source>
</evidence>
<dbReference type="AlphaFoldDB" id="A0A8T7H8L3"/>
<protein>
    <submittedName>
        <fullName evidence="2">KamA family radical SAM protein</fullName>
    </submittedName>
</protein>
<dbReference type="EMBL" id="JABMJE010000201">
    <property type="protein sequence ID" value="NQS79055.1"/>
    <property type="molecule type" value="Genomic_DNA"/>
</dbReference>
<evidence type="ECO:0000313" key="2">
    <source>
        <dbReference type="EMBL" id="NQS79055.1"/>
    </source>
</evidence>
<feature type="compositionally biased region" description="Basic and acidic residues" evidence="1">
    <location>
        <begin position="27"/>
        <end position="41"/>
    </location>
</feature>
<organism evidence="2 3">
    <name type="scientific">Methanoculleus bourgensis</name>
    <dbReference type="NCBI Taxonomy" id="83986"/>
    <lineage>
        <taxon>Archaea</taxon>
        <taxon>Methanobacteriati</taxon>
        <taxon>Methanobacteriota</taxon>
        <taxon>Stenosarchaea group</taxon>
        <taxon>Methanomicrobia</taxon>
        <taxon>Methanomicrobiales</taxon>
        <taxon>Methanomicrobiaceae</taxon>
        <taxon>Methanoculleus</taxon>
    </lineage>
</organism>
<dbReference type="Proteomes" id="UP000737555">
    <property type="component" value="Unassembled WGS sequence"/>
</dbReference>
<sequence length="51" mass="5824">FMVYRGNPEAYWFDDYTDLVDEGRIWKSGRADGDPGGREAQVETEESPVVL</sequence>
<gene>
    <name evidence="2" type="ORF">HQQ74_10250</name>
</gene>